<dbReference type="Pfam" id="PF07992">
    <property type="entry name" value="Pyr_redox_2"/>
    <property type="match status" value="1"/>
</dbReference>
<dbReference type="SUPFAM" id="SSF51905">
    <property type="entry name" value="FAD/NAD(P)-binding domain"/>
    <property type="match status" value="2"/>
</dbReference>
<dbReference type="GO" id="GO:0051213">
    <property type="term" value="F:dioxygenase activity"/>
    <property type="evidence" value="ECO:0007669"/>
    <property type="project" value="UniProtKB-KW"/>
</dbReference>
<dbReference type="InterPro" id="IPR023753">
    <property type="entry name" value="FAD/NAD-binding_dom"/>
</dbReference>
<evidence type="ECO:0000313" key="7">
    <source>
        <dbReference type="EMBL" id="ABN99988.1"/>
    </source>
</evidence>
<evidence type="ECO:0000256" key="1">
    <source>
        <dbReference type="ARBA" id="ARBA00001974"/>
    </source>
</evidence>
<feature type="domain" description="Reductase C-terminal" evidence="6">
    <location>
        <begin position="334"/>
        <end position="406"/>
    </location>
</feature>
<dbReference type="PANTHER" id="PTHR43557:SF2">
    <property type="entry name" value="RIESKE DOMAIN-CONTAINING PROTEIN-RELATED"/>
    <property type="match status" value="1"/>
</dbReference>
<gene>
    <name evidence="7" type="ordered locus">Mjls_4216</name>
</gene>
<evidence type="ECO:0000256" key="3">
    <source>
        <dbReference type="ARBA" id="ARBA00022827"/>
    </source>
</evidence>
<dbReference type="Gene3D" id="3.50.50.60">
    <property type="entry name" value="FAD/NAD(P)-binding domain"/>
    <property type="match status" value="2"/>
</dbReference>
<keyword evidence="2" id="KW-0285">Flavoprotein</keyword>
<sequence>MPCERLEHRDRLMSGQTVVIVGSSVGGVRTAKALRSQDFSGRIVLIGGDRRLPYDKPPLSKQFLAGQWDESRLTMLTAEQADEAGIELRLGSAAEHLDLADRAVLLADGARVPFDILVVATGADARPSPWPVASGVHLLRTLDDSRGLARALAAAGPVVVVGGGFIGAEVAATAHAAGRNVTIVDPLTAPIGRIVGAELGAILTGVHARHGVQTRFGVGVESVDGCEGDLRVTLTNKETLPAATVVVGIGAIPNDGWLSSSGLLIDDGVVCDEFCRAVGHPGVYAVGDVARWHHPGHQEDVRVEHWTNAAEQAACVAHNISHPNELRSYAPTEYVWSDQYDWKIQIAGRPHRAVLDRIVGDLDAERPQGAAVFGDQSGILTAAVTVNWPKALMMCRRMIGAGTTVADCLSEVESLPRLTAAPAAGG</sequence>
<organism evidence="7">
    <name type="scientific">Mycobacterium sp. (strain JLS)</name>
    <dbReference type="NCBI Taxonomy" id="164757"/>
    <lineage>
        <taxon>Bacteria</taxon>
        <taxon>Bacillati</taxon>
        <taxon>Actinomycetota</taxon>
        <taxon>Actinomycetes</taxon>
        <taxon>Mycobacteriales</taxon>
        <taxon>Mycobacteriaceae</taxon>
        <taxon>Mycobacterium</taxon>
    </lineage>
</organism>
<feature type="domain" description="FAD/NAD(P)-binding" evidence="5">
    <location>
        <begin position="17"/>
        <end position="313"/>
    </location>
</feature>
<dbReference type="PRINTS" id="PR00411">
    <property type="entry name" value="PNDRDTASEI"/>
</dbReference>
<protein>
    <submittedName>
        <fullName evidence="7">Phthalate 3,4-dioxygenase, ferredoxin reductase subunit</fullName>
    </submittedName>
</protein>
<proteinExistence type="predicted"/>
<dbReference type="GO" id="GO:0016651">
    <property type="term" value="F:oxidoreductase activity, acting on NAD(P)H"/>
    <property type="evidence" value="ECO:0007669"/>
    <property type="project" value="TreeGrafter"/>
</dbReference>
<name>A0A5Q5CL39_MYCSJ</name>
<dbReference type="InterPro" id="IPR016156">
    <property type="entry name" value="FAD/NAD-linked_Rdtase_dimer_sf"/>
</dbReference>
<dbReference type="PRINTS" id="PR00368">
    <property type="entry name" value="FADPNR"/>
</dbReference>
<reference evidence="7" key="1">
    <citation type="submission" date="2007-02" db="EMBL/GenBank/DDBJ databases">
        <title>Complete sequence of Mycobacterium sp. JLS.</title>
        <authorList>
            <consortium name="US DOE Joint Genome Institute"/>
            <person name="Copeland A."/>
            <person name="Lucas S."/>
            <person name="Lapidus A."/>
            <person name="Barry K."/>
            <person name="Detter J.C."/>
            <person name="Glavina del Rio T."/>
            <person name="Hammon N."/>
            <person name="Israni S."/>
            <person name="Dalin E."/>
            <person name="Tice H."/>
            <person name="Pitluck S."/>
            <person name="Chain P."/>
            <person name="Malfatti S."/>
            <person name="Shin M."/>
            <person name="Vergez L."/>
            <person name="Schmutz J."/>
            <person name="Larimer F."/>
            <person name="Land M."/>
            <person name="Hauser L."/>
            <person name="Kyrpides N."/>
            <person name="Mikhailova N."/>
            <person name="Miller C.D."/>
            <person name="Anderson A.J."/>
            <person name="Sims R.C."/>
            <person name="Richardson P."/>
        </authorList>
    </citation>
    <scope>NUCLEOTIDE SEQUENCE [LARGE SCALE GENOMIC DNA]</scope>
    <source>
        <strain evidence="7">JLS</strain>
    </source>
</reference>
<dbReference type="GO" id="GO:0005737">
    <property type="term" value="C:cytoplasm"/>
    <property type="evidence" value="ECO:0007669"/>
    <property type="project" value="TreeGrafter"/>
</dbReference>
<evidence type="ECO:0000259" key="6">
    <source>
        <dbReference type="Pfam" id="PF14759"/>
    </source>
</evidence>
<evidence type="ECO:0000256" key="4">
    <source>
        <dbReference type="ARBA" id="ARBA00023002"/>
    </source>
</evidence>
<dbReference type="InterPro" id="IPR028202">
    <property type="entry name" value="Reductase_C"/>
</dbReference>
<keyword evidence="7" id="KW-0223">Dioxygenase</keyword>
<evidence type="ECO:0000256" key="2">
    <source>
        <dbReference type="ARBA" id="ARBA00022630"/>
    </source>
</evidence>
<dbReference type="KEGG" id="mjl:Mjls_4216"/>
<dbReference type="AlphaFoldDB" id="A0A5Q5CL39"/>
<dbReference type="EMBL" id="CP000580">
    <property type="protein sequence ID" value="ABN99988.1"/>
    <property type="molecule type" value="Genomic_DNA"/>
</dbReference>
<evidence type="ECO:0000259" key="5">
    <source>
        <dbReference type="Pfam" id="PF07992"/>
    </source>
</evidence>
<dbReference type="SUPFAM" id="SSF55424">
    <property type="entry name" value="FAD/NAD-linked reductases, dimerisation (C-terminal) domain"/>
    <property type="match status" value="1"/>
</dbReference>
<comment type="cofactor">
    <cofactor evidence="1">
        <name>FAD</name>
        <dbReference type="ChEBI" id="CHEBI:57692"/>
    </cofactor>
</comment>
<dbReference type="InterPro" id="IPR036188">
    <property type="entry name" value="FAD/NAD-bd_sf"/>
</dbReference>
<dbReference type="InterPro" id="IPR050446">
    <property type="entry name" value="FAD-oxidoreductase/Apoptosis"/>
</dbReference>
<dbReference type="Gene3D" id="3.30.390.30">
    <property type="match status" value="1"/>
</dbReference>
<keyword evidence="4" id="KW-0560">Oxidoreductase</keyword>
<keyword evidence="3" id="KW-0274">FAD</keyword>
<dbReference type="PANTHER" id="PTHR43557">
    <property type="entry name" value="APOPTOSIS-INDUCING FACTOR 1"/>
    <property type="match status" value="1"/>
</dbReference>
<accession>A0A5Q5CL39</accession>
<dbReference type="Pfam" id="PF14759">
    <property type="entry name" value="Reductase_C"/>
    <property type="match status" value="1"/>
</dbReference>